<dbReference type="Gene3D" id="3.40.630.30">
    <property type="match status" value="1"/>
</dbReference>
<name>A0AAV3WKZ9_9CYAN</name>
<protein>
    <submittedName>
        <fullName evidence="1">Uncharacterized protein</fullName>
    </submittedName>
</protein>
<sequence>MELYSVRILRTEEERILAKRLLYEVYVQEQGWIPPVGNPSNLKIAESVLGNILVDDYDSVSTQFGGFYGDRLVGVHRIITRFNGRLEVENYSQLPRFLQNDCHHELSRSAVDINFRKSPIFLLIVATEIRYLIGCGCKYAIGTATFPEPGNFFCKIGATRINFPEFKYYLLDQNLVSLIVLFLEQPENFRRLFTVVDKFKQKGKVKLIGDEIDL</sequence>
<dbReference type="Proteomes" id="UP001050975">
    <property type="component" value="Unassembled WGS sequence"/>
</dbReference>
<organism evidence="1 2">
    <name type="scientific">Microseira wollei NIES-4236</name>
    <dbReference type="NCBI Taxonomy" id="2530354"/>
    <lineage>
        <taxon>Bacteria</taxon>
        <taxon>Bacillati</taxon>
        <taxon>Cyanobacteriota</taxon>
        <taxon>Cyanophyceae</taxon>
        <taxon>Oscillatoriophycideae</taxon>
        <taxon>Aerosakkonematales</taxon>
        <taxon>Aerosakkonemataceae</taxon>
        <taxon>Microseira</taxon>
    </lineage>
</organism>
<evidence type="ECO:0000313" key="1">
    <source>
        <dbReference type="EMBL" id="GET41439.1"/>
    </source>
</evidence>
<evidence type="ECO:0000313" key="2">
    <source>
        <dbReference type="Proteomes" id="UP001050975"/>
    </source>
</evidence>
<reference evidence="1" key="1">
    <citation type="submission" date="2019-10" db="EMBL/GenBank/DDBJ databases">
        <title>Draft genome sequece of Microseira wollei NIES-4236.</title>
        <authorList>
            <person name="Yamaguchi H."/>
            <person name="Suzuki S."/>
            <person name="Kawachi M."/>
        </authorList>
    </citation>
    <scope>NUCLEOTIDE SEQUENCE</scope>
    <source>
        <strain evidence="1">NIES-4236</strain>
    </source>
</reference>
<comment type="caution">
    <text evidence="1">The sequence shown here is derived from an EMBL/GenBank/DDBJ whole genome shotgun (WGS) entry which is preliminary data.</text>
</comment>
<dbReference type="AlphaFoldDB" id="A0AAV3WKZ9"/>
<dbReference type="InterPro" id="IPR016181">
    <property type="entry name" value="Acyl_CoA_acyltransferase"/>
</dbReference>
<dbReference type="EMBL" id="BLAY01000122">
    <property type="protein sequence ID" value="GET41439.1"/>
    <property type="molecule type" value="Genomic_DNA"/>
</dbReference>
<accession>A0AAV3WKZ9</accession>
<dbReference type="SUPFAM" id="SSF55729">
    <property type="entry name" value="Acyl-CoA N-acyltransferases (Nat)"/>
    <property type="match status" value="1"/>
</dbReference>
<dbReference type="RefSeq" id="WP_226587754.1">
    <property type="nucleotide sequence ID" value="NZ_BLAY01000122.1"/>
</dbReference>
<keyword evidence="2" id="KW-1185">Reference proteome</keyword>
<proteinExistence type="predicted"/>
<gene>
    <name evidence="1" type="ORF">MiSe_62510</name>
</gene>